<dbReference type="Proteomes" id="UP001231924">
    <property type="component" value="Unassembled WGS sequence"/>
</dbReference>
<evidence type="ECO:0000313" key="2">
    <source>
        <dbReference type="EMBL" id="MDL5159405.1"/>
    </source>
</evidence>
<reference evidence="2 3" key="1">
    <citation type="submission" date="2023-06" db="EMBL/GenBank/DDBJ databases">
        <title>Actinomycetospora Odt1-22.</title>
        <authorList>
            <person name="Supong K."/>
        </authorList>
    </citation>
    <scope>NUCLEOTIDE SEQUENCE [LARGE SCALE GENOMIC DNA]</scope>
    <source>
        <strain evidence="2 3">Odt1-22</strain>
    </source>
</reference>
<keyword evidence="3" id="KW-1185">Reference proteome</keyword>
<proteinExistence type="predicted"/>
<comment type="caution">
    <text evidence="2">The sequence shown here is derived from an EMBL/GenBank/DDBJ whole genome shotgun (WGS) entry which is preliminary data.</text>
</comment>
<evidence type="ECO:0000256" key="1">
    <source>
        <dbReference type="SAM" id="Coils"/>
    </source>
</evidence>
<feature type="coiled-coil region" evidence="1">
    <location>
        <begin position="55"/>
        <end position="82"/>
    </location>
</feature>
<keyword evidence="1" id="KW-0175">Coiled coil</keyword>
<organism evidence="2 3">
    <name type="scientific">Actinomycetospora termitidis</name>
    <dbReference type="NCBI Taxonomy" id="3053470"/>
    <lineage>
        <taxon>Bacteria</taxon>
        <taxon>Bacillati</taxon>
        <taxon>Actinomycetota</taxon>
        <taxon>Actinomycetes</taxon>
        <taxon>Pseudonocardiales</taxon>
        <taxon>Pseudonocardiaceae</taxon>
        <taxon>Actinomycetospora</taxon>
    </lineage>
</organism>
<accession>A0ABT7MFF9</accession>
<evidence type="ECO:0000313" key="3">
    <source>
        <dbReference type="Proteomes" id="UP001231924"/>
    </source>
</evidence>
<sequence>MNTAGSVLVVELFVDQDTDEAAVVRTGLRAFRAVRTVVPVRGAPDDHQALVALARSNLQRRNDELEREVAELRMRLEGVTASTTGELPTVRDMLAAKPVRRAGEPG</sequence>
<gene>
    <name evidence="2" type="ORF">QRT03_25790</name>
</gene>
<dbReference type="EMBL" id="JASVWF010000007">
    <property type="protein sequence ID" value="MDL5159405.1"/>
    <property type="molecule type" value="Genomic_DNA"/>
</dbReference>
<name>A0ABT7MFF9_9PSEU</name>
<dbReference type="RefSeq" id="WP_286055998.1">
    <property type="nucleotide sequence ID" value="NZ_JASVWF010000007.1"/>
</dbReference>
<protein>
    <submittedName>
        <fullName evidence="2">Uncharacterized protein</fullName>
    </submittedName>
</protein>